<sequence length="889" mass="97792">MLANPNETTPTRPRPPAKARRASQQPRHTLDDHHHHHPDTHSLSLDANVDPNVTPPPAYNSTLISHHPDAGMGGGGGGRKPRLDTLLGSPMMATFTKMGWETMGVGLPPSLQQSASQGGVSAPMGMGERQPSQQQLLVPQTPSGNTTEWVNEKSREELTQLVGKAGEIIREREQDLGLTAAVRKSLYDNNVALKHKHQALLGRLPQSPIASPAISTTPLLRSSSGSLSRSTSDSILSAAPSPHPSYRAHGRKISVTPHDISLLADQNAELLDKLEQLESESQNSDQTGRRVLKRLEKEIAILRDELDKTQARSEELEEQARKGRDAEKVAEEAWKKKKEREARVRAMRYNGQEPQEDEDEMTEIRDFAPGSSLFGSSVQIARPDARGGMDSSPSVDWSASLADLPENALISQLLAKIHELEDTNLRIQEQQLETKNQLQAVQRDTEQISKVYEALTDQPDIELELVEQHSTPENPRRELNFSSEETVRFHSFRRPAPVQRPSSSFEPDHLRNALAAHRARKSVVGLFDDSRERETIRFAQPQPLNLPIPFGPGHKHSWSVSTSGLASPALSSLDLATPPPNRFQDMSPIDTSRPTLESELAGEYGSWGLGNRPHHLRSNSLYDIAQQYSAPSSPSLFAPARMSPTVSQFANRSMLEPEFRSSPRTLQTPESAMHSALRMSVSPPTPMRGQAMESTPTGRQTARYQKITETLRSRTSRWVDGRFVDRHMDPDTLAPSPPSEMEDEDRPDGDEEDGRDRPVTPLPIRLASAIDSVMESFHGRLASSAGGSKETTPLAKDGKRELAAGGSPASAGKVMAVTTTGNSSAPGAPVTPKPGQKRAGVVGFVLELWLWMQFCLIILVFLWAMAKRGPKSVLGEAGQRQRRTSTLRR</sequence>
<accession>A0ACD3A8U6</accession>
<organism evidence="1 2">
    <name type="scientific">Pluteus cervinus</name>
    <dbReference type="NCBI Taxonomy" id="181527"/>
    <lineage>
        <taxon>Eukaryota</taxon>
        <taxon>Fungi</taxon>
        <taxon>Dikarya</taxon>
        <taxon>Basidiomycota</taxon>
        <taxon>Agaricomycotina</taxon>
        <taxon>Agaricomycetes</taxon>
        <taxon>Agaricomycetidae</taxon>
        <taxon>Agaricales</taxon>
        <taxon>Pluteineae</taxon>
        <taxon>Pluteaceae</taxon>
        <taxon>Pluteus</taxon>
    </lineage>
</organism>
<dbReference type="Proteomes" id="UP000308600">
    <property type="component" value="Unassembled WGS sequence"/>
</dbReference>
<gene>
    <name evidence="1" type="ORF">BDN72DRAFT_849133</name>
</gene>
<dbReference type="EMBL" id="ML208611">
    <property type="protein sequence ID" value="TFK62022.1"/>
    <property type="molecule type" value="Genomic_DNA"/>
</dbReference>
<proteinExistence type="predicted"/>
<evidence type="ECO:0000313" key="1">
    <source>
        <dbReference type="EMBL" id="TFK62022.1"/>
    </source>
</evidence>
<protein>
    <submittedName>
        <fullName evidence="1">Uncharacterized protein</fullName>
    </submittedName>
</protein>
<keyword evidence="2" id="KW-1185">Reference proteome</keyword>
<reference evidence="1 2" key="1">
    <citation type="journal article" date="2019" name="Nat. Ecol. Evol.">
        <title>Megaphylogeny resolves global patterns of mushroom evolution.</title>
        <authorList>
            <person name="Varga T."/>
            <person name="Krizsan K."/>
            <person name="Foldi C."/>
            <person name="Dima B."/>
            <person name="Sanchez-Garcia M."/>
            <person name="Sanchez-Ramirez S."/>
            <person name="Szollosi G.J."/>
            <person name="Szarkandi J.G."/>
            <person name="Papp V."/>
            <person name="Albert L."/>
            <person name="Andreopoulos W."/>
            <person name="Angelini C."/>
            <person name="Antonin V."/>
            <person name="Barry K.W."/>
            <person name="Bougher N.L."/>
            <person name="Buchanan P."/>
            <person name="Buyck B."/>
            <person name="Bense V."/>
            <person name="Catcheside P."/>
            <person name="Chovatia M."/>
            <person name="Cooper J."/>
            <person name="Damon W."/>
            <person name="Desjardin D."/>
            <person name="Finy P."/>
            <person name="Geml J."/>
            <person name="Haridas S."/>
            <person name="Hughes K."/>
            <person name="Justo A."/>
            <person name="Karasinski D."/>
            <person name="Kautmanova I."/>
            <person name="Kiss B."/>
            <person name="Kocsube S."/>
            <person name="Kotiranta H."/>
            <person name="LaButti K.M."/>
            <person name="Lechner B.E."/>
            <person name="Liimatainen K."/>
            <person name="Lipzen A."/>
            <person name="Lukacs Z."/>
            <person name="Mihaltcheva S."/>
            <person name="Morgado L.N."/>
            <person name="Niskanen T."/>
            <person name="Noordeloos M.E."/>
            <person name="Ohm R.A."/>
            <person name="Ortiz-Santana B."/>
            <person name="Ovrebo C."/>
            <person name="Racz N."/>
            <person name="Riley R."/>
            <person name="Savchenko A."/>
            <person name="Shiryaev A."/>
            <person name="Soop K."/>
            <person name="Spirin V."/>
            <person name="Szebenyi C."/>
            <person name="Tomsovsky M."/>
            <person name="Tulloss R.E."/>
            <person name="Uehling J."/>
            <person name="Grigoriev I.V."/>
            <person name="Vagvolgyi C."/>
            <person name="Papp T."/>
            <person name="Martin F.M."/>
            <person name="Miettinen O."/>
            <person name="Hibbett D.S."/>
            <person name="Nagy L.G."/>
        </authorList>
    </citation>
    <scope>NUCLEOTIDE SEQUENCE [LARGE SCALE GENOMIC DNA]</scope>
    <source>
        <strain evidence="1 2">NL-1719</strain>
    </source>
</reference>
<evidence type="ECO:0000313" key="2">
    <source>
        <dbReference type="Proteomes" id="UP000308600"/>
    </source>
</evidence>
<name>A0ACD3A8U6_9AGAR</name>